<proteinExistence type="inferred from homology"/>
<evidence type="ECO:0000313" key="11">
    <source>
        <dbReference type="Proteomes" id="UP000663868"/>
    </source>
</evidence>
<evidence type="ECO:0000256" key="6">
    <source>
        <dbReference type="ARBA" id="ARBA00023180"/>
    </source>
</evidence>
<keyword evidence="3 9" id="KW-0812">Transmembrane</keyword>
<evidence type="ECO:0000256" key="9">
    <source>
        <dbReference type="SAM" id="Phobius"/>
    </source>
</evidence>
<evidence type="ECO:0000256" key="7">
    <source>
        <dbReference type="ARBA" id="ARBA00040302"/>
    </source>
</evidence>
<organism evidence="10 11">
    <name type="scientific">Adineta steineri</name>
    <dbReference type="NCBI Taxonomy" id="433720"/>
    <lineage>
        <taxon>Eukaryota</taxon>
        <taxon>Metazoa</taxon>
        <taxon>Spiralia</taxon>
        <taxon>Gnathifera</taxon>
        <taxon>Rotifera</taxon>
        <taxon>Eurotatoria</taxon>
        <taxon>Bdelloidea</taxon>
        <taxon>Adinetida</taxon>
        <taxon>Adinetidae</taxon>
        <taxon>Adineta</taxon>
    </lineage>
</organism>
<dbReference type="Proteomes" id="UP000663868">
    <property type="component" value="Unassembled WGS sequence"/>
</dbReference>
<dbReference type="InterPro" id="IPR023213">
    <property type="entry name" value="CAT-like_dom_sf"/>
</dbReference>
<dbReference type="SUPFAM" id="SSF103473">
    <property type="entry name" value="MFS general substrate transporter"/>
    <property type="match status" value="1"/>
</dbReference>
<protein>
    <recommendedName>
        <fullName evidence="7">UNC93-like protein MFSD11</fullName>
    </recommendedName>
    <alternativeName>
        <fullName evidence="8">Major facilitator superfamily domain-containing protein 11</fullName>
    </alternativeName>
</protein>
<dbReference type="AlphaFoldDB" id="A0A820AHL5"/>
<gene>
    <name evidence="10" type="ORF">KXQ929_LOCUS39521</name>
</gene>
<dbReference type="Pfam" id="PF05978">
    <property type="entry name" value="UNC-93"/>
    <property type="match status" value="1"/>
</dbReference>
<feature type="transmembrane region" description="Helical" evidence="9">
    <location>
        <begin position="450"/>
        <end position="473"/>
    </location>
</feature>
<dbReference type="Pfam" id="PF02458">
    <property type="entry name" value="Transferase"/>
    <property type="match status" value="2"/>
</dbReference>
<dbReference type="PANTHER" id="PTHR23294">
    <property type="entry name" value="ET TRANSLATION PRODUCT-RELATED"/>
    <property type="match status" value="1"/>
</dbReference>
<dbReference type="InterPro" id="IPR051617">
    <property type="entry name" value="UNC-93-like_regulator"/>
</dbReference>
<comment type="similarity">
    <text evidence="2">Belongs to the unc-93 family.</text>
</comment>
<keyword evidence="6" id="KW-0325">Glycoprotein</keyword>
<feature type="transmembrane region" description="Helical" evidence="9">
    <location>
        <begin position="406"/>
        <end position="430"/>
    </location>
</feature>
<evidence type="ECO:0000313" key="10">
    <source>
        <dbReference type="EMBL" id="CAF4190929.1"/>
    </source>
</evidence>
<keyword evidence="4 9" id="KW-1133">Transmembrane helix</keyword>
<keyword evidence="5 9" id="KW-0472">Membrane</keyword>
<name>A0A820AHL5_9BILA</name>
<comment type="caution">
    <text evidence="10">The sequence shown here is derived from an EMBL/GenBank/DDBJ whole genome shotgun (WGS) entry which is preliminary data.</text>
</comment>
<sequence length="764" mass="84025">ANGDHTQRFERLGVLYGAKSDPGVEVVIAQRPEIVSSFVPTAAEREVGSGLWNPEETSLAELVPTASSLALHDLVHFEGLPAMMVQLTSFACGGLAISIKLAHPLADAQSLMGFAHNWAAINRALITNEPLPSLCPIFEPEQLDRAASGNIDASNPDPKLIEAARNLPLHRYDCWASLDGSPSFMAQLTKIPSELDSNTIILGKSLSWSEWDLTAPVSHYLVSFTVDEIKNMWEDASSNSEIRISRLDALLAHIWMLIIRARELSHDQQPIYLDVTLGLRSRLDPPLSENFVGSPIILGNVSTIGIQSIGKMALSIRSTLSKFNSSSIGPMLHELAFELSPNRLWNAFLGRRNTIVTSWLHLKTYEVDFGIGVPRFVNALMPSVDGCVHLLENGNTKGAEKINRHLINVILLGLAFMLLYTAFHATTMLAQSVFEGIKNETINGTNFEGGGYISLGIASACMAIANIFAPVIISILGPSISMFMGGTTFLLYVLSFLFPMIWSFYLVSILLGIGAAILWTAQGTYLALYSNEMTVSRNAGIFWALLQIGYLPGNLFVYLSINTETITRSTRYPLFAVFSIVCAVGLAFFALIIWRTFIERRQSNSQLSNKEEKITMANIAETLKIAVRLFKTRNMLLLLISFAYTDDSLIFTGTRKRLIGLHGVLLGVGEILGGGLFGFITKPKTSSQRGLIIFIGFVLQIVFYYSVFINFPFDSPAKETNSKPYFEFDSLISQVIAFVGSFLVGLGDSSLNIQVPFIRIVCFL</sequence>
<feature type="non-terminal residue" evidence="10">
    <location>
        <position position="1"/>
    </location>
</feature>
<dbReference type="Gene3D" id="1.20.1250.20">
    <property type="entry name" value="MFS general substrate transporter like domains"/>
    <property type="match status" value="1"/>
</dbReference>
<evidence type="ECO:0000256" key="4">
    <source>
        <dbReference type="ARBA" id="ARBA00022989"/>
    </source>
</evidence>
<dbReference type="PANTHER" id="PTHR23294:SF0">
    <property type="entry name" value="UNC93-LIKE PROTEIN MFSD11"/>
    <property type="match status" value="1"/>
</dbReference>
<feature type="transmembrane region" description="Helical" evidence="9">
    <location>
        <begin position="731"/>
        <end position="751"/>
    </location>
</feature>
<feature type="transmembrane region" description="Helical" evidence="9">
    <location>
        <begin position="573"/>
        <end position="594"/>
    </location>
</feature>
<dbReference type="EMBL" id="CAJOBB010007626">
    <property type="protein sequence ID" value="CAF4190929.1"/>
    <property type="molecule type" value="Genomic_DNA"/>
</dbReference>
<accession>A0A820AHL5</accession>
<dbReference type="Gene3D" id="3.30.559.10">
    <property type="entry name" value="Chloramphenicol acetyltransferase-like domain"/>
    <property type="match status" value="2"/>
</dbReference>
<evidence type="ECO:0000256" key="3">
    <source>
        <dbReference type="ARBA" id="ARBA00022692"/>
    </source>
</evidence>
<dbReference type="GO" id="GO:0016020">
    <property type="term" value="C:membrane"/>
    <property type="evidence" value="ECO:0007669"/>
    <property type="project" value="UniProtKB-SubCell"/>
</dbReference>
<dbReference type="InterPro" id="IPR010291">
    <property type="entry name" value="Ion_channel_UNC-93"/>
</dbReference>
<feature type="transmembrane region" description="Helical" evidence="9">
    <location>
        <begin position="504"/>
        <end position="528"/>
    </location>
</feature>
<evidence type="ECO:0000256" key="1">
    <source>
        <dbReference type="ARBA" id="ARBA00004141"/>
    </source>
</evidence>
<feature type="transmembrane region" description="Helical" evidence="9">
    <location>
        <begin position="691"/>
        <end position="711"/>
    </location>
</feature>
<evidence type="ECO:0000256" key="5">
    <source>
        <dbReference type="ARBA" id="ARBA00023136"/>
    </source>
</evidence>
<evidence type="ECO:0000256" key="2">
    <source>
        <dbReference type="ARBA" id="ARBA00009172"/>
    </source>
</evidence>
<feature type="transmembrane region" description="Helical" evidence="9">
    <location>
        <begin position="540"/>
        <end position="561"/>
    </location>
</feature>
<comment type="subcellular location">
    <subcellularLocation>
        <location evidence="1">Membrane</location>
        <topology evidence="1">Multi-pass membrane protein</topology>
    </subcellularLocation>
</comment>
<reference evidence="10" key="1">
    <citation type="submission" date="2021-02" db="EMBL/GenBank/DDBJ databases">
        <authorList>
            <person name="Nowell W R."/>
        </authorList>
    </citation>
    <scope>NUCLEOTIDE SEQUENCE</scope>
</reference>
<feature type="transmembrane region" description="Helical" evidence="9">
    <location>
        <begin position="480"/>
        <end position="498"/>
    </location>
</feature>
<dbReference type="InterPro" id="IPR036259">
    <property type="entry name" value="MFS_trans_sf"/>
</dbReference>
<feature type="transmembrane region" description="Helical" evidence="9">
    <location>
        <begin position="659"/>
        <end position="679"/>
    </location>
</feature>
<evidence type="ECO:0000256" key="8">
    <source>
        <dbReference type="ARBA" id="ARBA00041910"/>
    </source>
</evidence>